<proteinExistence type="predicted"/>
<protein>
    <submittedName>
        <fullName evidence="2">Agarase</fullName>
    </submittedName>
</protein>
<dbReference type="EMBL" id="LRDC01000027">
    <property type="protein sequence ID" value="KVX01280.1"/>
    <property type="molecule type" value="Genomic_DNA"/>
</dbReference>
<dbReference type="InterPro" id="IPR040669">
    <property type="entry name" value="Agarase_CBM"/>
</dbReference>
<dbReference type="Gene3D" id="3.20.20.80">
    <property type="entry name" value="Glycosidases"/>
    <property type="match status" value="1"/>
</dbReference>
<name>A0A119CZF7_SHEFR</name>
<dbReference type="InterPro" id="IPR017853">
    <property type="entry name" value="GH"/>
</dbReference>
<gene>
    <name evidence="2" type="ORF">AWJ07_18435</name>
</gene>
<dbReference type="SUPFAM" id="SSF51445">
    <property type="entry name" value="(Trans)glycosidases"/>
    <property type="match status" value="1"/>
</dbReference>
<sequence>MKLFYQFTYLTIVIALSGCNDSSTVNTNNNQQDTSMLEPVSSIAQKPVSQPNTNIVLLDLVDFSSVEQQAWVKNTASQTEVTNNKLKILFSAQHNISTTTIKPEKPWDLSALSRYNLAFNVTNSQDKSVHFYLSVENNAAEYQSRSISIAPNYKGTVYFPLDGVEANSETGLWGDAPPWKTDDLLMVWRSWRADKVDLSQIAALNFFTIGLLESQAIEISDIRIRQNPELDPQWMQNIVDKYGQNSQVDYALKVKSDSQLAQQTEQELAQLDASTGMSDRSAYGGYTKGPKLKATGYFRTEKINGKWWMVDPDGNVFFSHGPANVRMANMSTLTGVDYKDNKVRYRSPDETTPEDSMGTVQIPQAIKDTHYVSSTLRHKMFEWLPKYSDPLAKHYSYRRSTHKGAMKHGETFSFYQANLERKYGNDTPGAYLKKWHQVTLDRMKDWGFTSFGNWVDPAFYQAKQVPYFANGWIIGDFKTLSGSVNHWGLMPDPYDLEFAKRAKITIDEIADSVDSSPWCVGIFIDNEKSWGEREGSVEQRYGIILDALSKNVIESPAKKAFSDHLKQQYKDIKQLNTAWDSDIEDWHTFDSGVRFTHFSTLQTSDLSKLLELLGEQYFTIVHNTLAEKMPNHLYMGARMANWGMPDEIIKASIKYSDVLSFNIYEEGMQTNFWQFLEQVDLPVVIGEFHIGSNEGSGMFNPGIVHASGQQDRADKYKKYMQSVLEKPYMIGAHWFQYIDEPITGRAFDGENANIGFVTVTDTPYPALINAVKEVTSTMYQQRLDNK</sequence>
<accession>A0A119CZF7</accession>
<dbReference type="Pfam" id="PF17992">
    <property type="entry name" value="Agarase_CBM"/>
    <property type="match status" value="1"/>
</dbReference>
<reference evidence="2 3" key="1">
    <citation type="submission" date="2016-01" db="EMBL/GenBank/DDBJ databases">
        <title>Draft genome of the antarctic isolate Shewanella frigidimarina Ag06-30.</title>
        <authorList>
            <person name="Parmeciano Di Noto G."/>
            <person name="Vazquez S."/>
            <person name="Mac Cormack W."/>
            <person name="Iriarte A."/>
            <person name="Quiroga C."/>
        </authorList>
    </citation>
    <scope>NUCLEOTIDE SEQUENCE [LARGE SCALE GENOMIC DNA]</scope>
    <source>
        <strain evidence="2 3">Ag06-30</strain>
    </source>
</reference>
<dbReference type="AlphaFoldDB" id="A0A119CZF7"/>
<dbReference type="PROSITE" id="PS51257">
    <property type="entry name" value="PROKAR_LIPOPROTEIN"/>
    <property type="match status" value="1"/>
</dbReference>
<comment type="caution">
    <text evidence="2">The sequence shown here is derived from an EMBL/GenBank/DDBJ whole genome shotgun (WGS) entry which is preliminary data.</text>
</comment>
<evidence type="ECO:0000313" key="2">
    <source>
        <dbReference type="EMBL" id="KVX01280.1"/>
    </source>
</evidence>
<dbReference type="RefSeq" id="WP_059746341.1">
    <property type="nucleotide sequence ID" value="NZ_LRDC01000027.1"/>
</dbReference>
<feature type="domain" description="Agarase CBM-like" evidence="1">
    <location>
        <begin position="68"/>
        <end position="234"/>
    </location>
</feature>
<dbReference type="Gene3D" id="2.60.120.430">
    <property type="entry name" value="Galactose-binding lectin"/>
    <property type="match status" value="1"/>
</dbReference>
<dbReference type="Proteomes" id="UP000055702">
    <property type="component" value="Unassembled WGS sequence"/>
</dbReference>
<evidence type="ECO:0000259" key="1">
    <source>
        <dbReference type="Pfam" id="PF17992"/>
    </source>
</evidence>
<organism evidence="2">
    <name type="scientific">Shewanella frigidimarina</name>
    <dbReference type="NCBI Taxonomy" id="56812"/>
    <lineage>
        <taxon>Bacteria</taxon>
        <taxon>Pseudomonadati</taxon>
        <taxon>Pseudomonadota</taxon>
        <taxon>Gammaproteobacteria</taxon>
        <taxon>Alteromonadales</taxon>
        <taxon>Shewanellaceae</taxon>
        <taxon>Shewanella</taxon>
    </lineage>
</organism>
<evidence type="ECO:0000313" key="3">
    <source>
        <dbReference type="Proteomes" id="UP000055702"/>
    </source>
</evidence>